<dbReference type="AlphaFoldDB" id="A0A9J9GK05"/>
<gene>
    <name evidence="3" type="ordered locus">Ent638_4311</name>
</gene>
<dbReference type="OrthoDB" id="6481003at2"/>
<dbReference type="GO" id="GO:0006260">
    <property type="term" value="P:DNA replication"/>
    <property type="evidence" value="ECO:0007669"/>
    <property type="project" value="UniProtKB-KW"/>
</dbReference>
<proteinExistence type="predicted"/>
<keyword evidence="4" id="KW-1185">Reference proteome</keyword>
<name>A0A9J9GK05_ENT38</name>
<accession>A0A9J9GK05</accession>
<dbReference type="EMBL" id="CP000654">
    <property type="protein sequence ID" value="ABP62916.1"/>
    <property type="molecule type" value="Genomic_DNA"/>
</dbReference>
<evidence type="ECO:0000256" key="1">
    <source>
        <dbReference type="ARBA" id="ARBA00019152"/>
    </source>
</evidence>
<reference evidence="4" key="1">
    <citation type="journal article" date="2010" name="PLoS Genet.">
        <title>Genome sequence of the plant growth promoting endophytic bacterium Enterobacter sp. 638.</title>
        <authorList>
            <person name="Taghavi S."/>
            <person name="van der Lelie D."/>
            <person name="Hoffman A."/>
            <person name="Zhang Y.B."/>
            <person name="Walla M.D."/>
            <person name="Vangronsveld J."/>
            <person name="Newman L."/>
            <person name="Monchy S."/>
        </authorList>
    </citation>
    <scope>NUCLEOTIDE SEQUENCE [LARGE SCALE GENOMIC DNA]</scope>
    <source>
        <strain evidence="4">638</strain>
    </source>
</reference>
<protein>
    <recommendedName>
        <fullName evidence="1">Replication initiation protein</fullName>
    </recommendedName>
</protein>
<geneLocation type="plasmid" evidence="3 4">
    <name>pENTE01</name>
</geneLocation>
<evidence type="ECO:0000256" key="2">
    <source>
        <dbReference type="ARBA" id="ARBA00022705"/>
    </source>
</evidence>
<evidence type="ECO:0000313" key="4">
    <source>
        <dbReference type="Proteomes" id="UP000000230"/>
    </source>
</evidence>
<dbReference type="KEGG" id="ent:Ent638_4311"/>
<dbReference type="NCBIfam" id="NF040977">
    <property type="entry name" value="RepA_IncFII_LM"/>
    <property type="match status" value="1"/>
</dbReference>
<keyword evidence="3" id="KW-0614">Plasmid</keyword>
<organism evidence="3 4">
    <name type="scientific">Enterobacter sp. (strain 638)</name>
    <dbReference type="NCBI Taxonomy" id="399742"/>
    <lineage>
        <taxon>Bacteria</taxon>
        <taxon>Pseudomonadati</taxon>
        <taxon>Pseudomonadota</taxon>
        <taxon>Gammaproteobacteria</taxon>
        <taxon>Enterobacterales</taxon>
        <taxon>Enterobacteriaceae</taxon>
        <taxon>Enterobacter</taxon>
    </lineage>
</organism>
<dbReference type="InterPro" id="IPR003446">
    <property type="entry name" value="Plasmid_replication_init_RepA"/>
</dbReference>
<dbReference type="Proteomes" id="UP000000230">
    <property type="component" value="Plasmid pENTE01"/>
</dbReference>
<sequence>MNENLTSVHWSNLPADEQVQFWQDIDAGKQDGFLVASVKTLTRRQRGDHSTKPKCENPAWYRPEHYKKLSGELDHAYNRLVQKDKETGQVSLRMHVSRHPLYVAGRRKAGRKYGFRPERQRLLDALWPVLISFCDAGKHTVGMCISRLAKELSAKDSKGNVIPETEVTVSRLSRLIEEQVRFGVLGLAEERTWDRESRSWLPTYVYITLVGFQMLGVNVSKLTREQDKKLKTSAERDQLIREGVMNEYDEISPHTARKRWYSQKQREALHYRRKKGAERKRANRLIKLPVDARIHAMSAWIYKTMPPDEAYWCTSERLRVLAIQHLYQLDLALSPAEQT</sequence>
<evidence type="ECO:0000313" key="3">
    <source>
        <dbReference type="EMBL" id="ABP62916.1"/>
    </source>
</evidence>
<dbReference type="GO" id="GO:0006276">
    <property type="term" value="P:plasmid maintenance"/>
    <property type="evidence" value="ECO:0007669"/>
    <property type="project" value="InterPro"/>
</dbReference>
<keyword evidence="2" id="KW-0235">DNA replication</keyword>
<dbReference type="RefSeq" id="WP_011906584.1">
    <property type="nucleotide sequence ID" value="NC_009425.1"/>
</dbReference>